<dbReference type="Gene3D" id="3.40.190.10">
    <property type="entry name" value="Periplasmic binding protein-like II"/>
    <property type="match status" value="1"/>
</dbReference>
<evidence type="ECO:0000313" key="3">
    <source>
        <dbReference type="EMBL" id="NNU80500.1"/>
    </source>
</evidence>
<proteinExistence type="inferred from homology"/>
<dbReference type="CDD" id="cd07012">
    <property type="entry name" value="PBP2_Bug_TTT"/>
    <property type="match status" value="1"/>
</dbReference>
<keyword evidence="4" id="KW-1185">Reference proteome</keyword>
<dbReference type="AlphaFoldDB" id="A0A849L2N5"/>
<dbReference type="InterPro" id="IPR005064">
    <property type="entry name" value="BUG"/>
</dbReference>
<feature type="signal peptide" evidence="2">
    <location>
        <begin position="1"/>
        <end position="23"/>
    </location>
</feature>
<dbReference type="PIRSF" id="PIRSF017082">
    <property type="entry name" value="YflP"/>
    <property type="match status" value="1"/>
</dbReference>
<name>A0A849L2N5_9RHOB</name>
<feature type="chain" id="PRO_5032462900" evidence="2">
    <location>
        <begin position="24"/>
        <end position="318"/>
    </location>
</feature>
<evidence type="ECO:0000313" key="4">
    <source>
        <dbReference type="Proteomes" id="UP000572377"/>
    </source>
</evidence>
<keyword evidence="2" id="KW-0732">Signal</keyword>
<dbReference type="EMBL" id="JABFBC010000001">
    <property type="protein sequence ID" value="NNU80500.1"/>
    <property type="molecule type" value="Genomic_DNA"/>
</dbReference>
<dbReference type="InterPro" id="IPR042100">
    <property type="entry name" value="Bug_dom1"/>
</dbReference>
<gene>
    <name evidence="3" type="ORF">HMH01_08610</name>
</gene>
<dbReference type="RefSeq" id="WP_171324313.1">
    <property type="nucleotide sequence ID" value="NZ_JABFBC010000001.1"/>
</dbReference>
<accession>A0A849L2N5</accession>
<dbReference type="Pfam" id="PF03401">
    <property type="entry name" value="TctC"/>
    <property type="match status" value="1"/>
</dbReference>
<reference evidence="3 4" key="1">
    <citation type="submission" date="2020-05" db="EMBL/GenBank/DDBJ databases">
        <title>Gimesia benthica sp. nov., a novel planctomycete isolated from a deep-sea water sample of the Northwest Indian Ocean.</title>
        <authorList>
            <person name="Wang J."/>
            <person name="Ruan C."/>
            <person name="Song L."/>
            <person name="Zhu Y."/>
            <person name="Li A."/>
            <person name="Zheng X."/>
            <person name="Wang L."/>
            <person name="Lu Z."/>
            <person name="Huang Y."/>
            <person name="Du W."/>
            <person name="Zhou Y."/>
            <person name="Huang L."/>
            <person name="Dai X."/>
        </authorList>
    </citation>
    <scope>NUCLEOTIDE SEQUENCE [LARGE SCALE GENOMIC DNA]</scope>
    <source>
        <strain evidence="3 4">YYQ-30</strain>
    </source>
</reference>
<evidence type="ECO:0000256" key="1">
    <source>
        <dbReference type="ARBA" id="ARBA00006987"/>
    </source>
</evidence>
<dbReference type="PANTHER" id="PTHR42928:SF5">
    <property type="entry name" value="BLR1237 PROTEIN"/>
    <property type="match status" value="1"/>
</dbReference>
<dbReference type="PANTHER" id="PTHR42928">
    <property type="entry name" value="TRICARBOXYLATE-BINDING PROTEIN"/>
    <property type="match status" value="1"/>
</dbReference>
<protein>
    <submittedName>
        <fullName evidence="3">Tripartite tricarboxylate transporter substrate binding protein</fullName>
    </submittedName>
</protein>
<comment type="caution">
    <text evidence="3">The sequence shown here is derived from an EMBL/GenBank/DDBJ whole genome shotgun (WGS) entry which is preliminary data.</text>
</comment>
<dbReference type="SUPFAM" id="SSF53850">
    <property type="entry name" value="Periplasmic binding protein-like II"/>
    <property type="match status" value="1"/>
</dbReference>
<sequence length="318" mass="33488">MKIRNALTAATVLTLATFGAAQAQDWPSGNVDYIIPFGPGGESDITARLQQPYFAEKFGQQLVVSYQPGGGGAVGWSQLNGMAADGSVIMGVNLPHIALQPQQGDVGYQTDDIAVVHMFHYTPDAILVSADSEFQTLEDLIAHAKENPRRVIFSGSGKGTANHLAQVALDKLAGIETTYVPFQGTGASVTALLGNQVTAQWGYTTVAAQQGEAVRMLAVAMEERHAAFPDVPTFRELGYDLVGGAYRGVAVPKDASEEVKQAVADAIAAINADPDFQKQMSDGGFALSNIAYGPDMDAFMADRVAAYTEAAKSAGVIE</sequence>
<evidence type="ECO:0000256" key="2">
    <source>
        <dbReference type="SAM" id="SignalP"/>
    </source>
</evidence>
<dbReference type="Proteomes" id="UP000572377">
    <property type="component" value="Unassembled WGS sequence"/>
</dbReference>
<organism evidence="3 4">
    <name type="scientific">Halovulum dunhuangense</name>
    <dbReference type="NCBI Taxonomy" id="1505036"/>
    <lineage>
        <taxon>Bacteria</taxon>
        <taxon>Pseudomonadati</taxon>
        <taxon>Pseudomonadota</taxon>
        <taxon>Alphaproteobacteria</taxon>
        <taxon>Rhodobacterales</taxon>
        <taxon>Paracoccaceae</taxon>
        <taxon>Halovulum</taxon>
    </lineage>
</organism>
<dbReference type="Gene3D" id="3.40.190.150">
    <property type="entry name" value="Bordetella uptake gene, domain 1"/>
    <property type="match status" value="1"/>
</dbReference>
<comment type="similarity">
    <text evidence="1">Belongs to the UPF0065 (bug) family.</text>
</comment>